<dbReference type="RefSeq" id="WP_321398823.1">
    <property type="nucleotide sequence ID" value="NZ_CP139487.1"/>
</dbReference>
<dbReference type="Proteomes" id="UP001324634">
    <property type="component" value="Chromosome"/>
</dbReference>
<dbReference type="Pfam" id="PF03235">
    <property type="entry name" value="GmrSD_N"/>
    <property type="match status" value="1"/>
</dbReference>
<dbReference type="InterPro" id="IPR004919">
    <property type="entry name" value="GmrSD_N"/>
</dbReference>
<evidence type="ECO:0000313" key="3">
    <source>
        <dbReference type="Proteomes" id="UP001324634"/>
    </source>
</evidence>
<gene>
    <name evidence="2" type="ORF">SOO65_07180</name>
</gene>
<dbReference type="AlphaFoldDB" id="A0AAX4HT91"/>
<sequence>MKQWEISKTVYTVGDFVGWQQSETLNLRPDFQRKSVWKKGAKSFLLDTISRGLPIPIILIRERRVSGKFEPIRDVVDGQQRLITIISFIAPHLIPNEIDSSSSVTISKNHNKELANKAFNELPEDMRNFILNYKFSVHILPSDMGDREILEIFSRMNSTGTKLNFQELRNAEWFGELKSSIYEMSYTHYENWVHWRTFKTPQLSRMADIEFTSELYHFIINGIESKDQNKLDLFYQEYDETFTFRKEVEKRFAHIMDFLDKELFPKYQGVFFSSSSHFYALFTWIYDLTYGISSSLTPEKPRKFSIKDISSIVLSLQKFETAKLPKKLEESLLKRRLKTIEFRQEAVNHLNSLKK</sequence>
<evidence type="ECO:0000259" key="1">
    <source>
        <dbReference type="Pfam" id="PF03235"/>
    </source>
</evidence>
<accession>A0AAX4HT91</accession>
<evidence type="ECO:0000313" key="2">
    <source>
        <dbReference type="EMBL" id="WPU66524.1"/>
    </source>
</evidence>
<name>A0AAX4HT91_9BACT</name>
<dbReference type="PANTHER" id="PTHR39639:SF1">
    <property type="entry name" value="DUF262 DOMAIN-CONTAINING PROTEIN"/>
    <property type="match status" value="1"/>
</dbReference>
<proteinExistence type="predicted"/>
<keyword evidence="3" id="KW-1185">Reference proteome</keyword>
<organism evidence="2 3">
    <name type="scientific">Peredibacter starrii</name>
    <dbReference type="NCBI Taxonomy" id="28202"/>
    <lineage>
        <taxon>Bacteria</taxon>
        <taxon>Pseudomonadati</taxon>
        <taxon>Bdellovibrionota</taxon>
        <taxon>Bacteriovoracia</taxon>
        <taxon>Bacteriovoracales</taxon>
        <taxon>Bacteriovoracaceae</taxon>
        <taxon>Peredibacter</taxon>
    </lineage>
</organism>
<dbReference type="KEGG" id="psti:SOO65_07180"/>
<reference evidence="2 3" key="1">
    <citation type="submission" date="2023-11" db="EMBL/GenBank/DDBJ databases">
        <title>Peredibacter starrii A3.12.</title>
        <authorList>
            <person name="Mitchell R.J."/>
        </authorList>
    </citation>
    <scope>NUCLEOTIDE SEQUENCE [LARGE SCALE GENOMIC DNA]</scope>
    <source>
        <strain evidence="2 3">A3.12</strain>
    </source>
</reference>
<dbReference type="EMBL" id="CP139487">
    <property type="protein sequence ID" value="WPU66524.1"/>
    <property type="molecule type" value="Genomic_DNA"/>
</dbReference>
<dbReference type="PANTHER" id="PTHR39639">
    <property type="entry name" value="CHROMOSOME 16, WHOLE GENOME SHOTGUN SEQUENCE"/>
    <property type="match status" value="1"/>
</dbReference>
<protein>
    <submittedName>
        <fullName evidence="2">DUF262 domain-containing protein</fullName>
    </submittedName>
</protein>
<feature type="domain" description="GmrSD restriction endonucleases N-terminal" evidence="1">
    <location>
        <begin position="27"/>
        <end position="174"/>
    </location>
</feature>